<dbReference type="EMBL" id="JAAIUW010000001">
    <property type="protein sequence ID" value="KAF7844183.1"/>
    <property type="molecule type" value="Genomic_DNA"/>
</dbReference>
<feature type="compositionally biased region" description="Polar residues" evidence="2">
    <location>
        <begin position="425"/>
        <end position="439"/>
    </location>
</feature>
<evidence type="ECO:0000256" key="1">
    <source>
        <dbReference type="PROSITE-ProRule" id="PRU00047"/>
    </source>
</evidence>
<comment type="caution">
    <text evidence="4">The sequence shown here is derived from an EMBL/GenBank/DDBJ whole genome shotgun (WGS) entry which is preliminary data.</text>
</comment>
<dbReference type="PROSITE" id="PS50158">
    <property type="entry name" value="ZF_CCHC"/>
    <property type="match status" value="1"/>
</dbReference>
<protein>
    <recommendedName>
        <fullName evidence="3">CCHC-type domain-containing protein</fullName>
    </recommendedName>
</protein>
<dbReference type="InterPro" id="IPR001878">
    <property type="entry name" value="Znf_CCHC"/>
</dbReference>
<evidence type="ECO:0000259" key="3">
    <source>
        <dbReference type="PROSITE" id="PS50158"/>
    </source>
</evidence>
<dbReference type="GO" id="GO:0008270">
    <property type="term" value="F:zinc ion binding"/>
    <property type="evidence" value="ECO:0007669"/>
    <property type="project" value="UniProtKB-KW"/>
</dbReference>
<dbReference type="InterPro" id="IPR025558">
    <property type="entry name" value="DUF4283"/>
</dbReference>
<feature type="region of interest" description="Disordered" evidence="2">
    <location>
        <begin position="510"/>
        <end position="531"/>
    </location>
</feature>
<keyword evidence="1" id="KW-0862">Zinc</keyword>
<feature type="compositionally biased region" description="Polar residues" evidence="2">
    <location>
        <begin position="392"/>
        <end position="412"/>
    </location>
</feature>
<keyword evidence="5" id="KW-1185">Reference proteome</keyword>
<accession>A0A834XJ16</accession>
<dbReference type="GO" id="GO:0003676">
    <property type="term" value="F:nucleic acid binding"/>
    <property type="evidence" value="ECO:0007669"/>
    <property type="project" value="InterPro"/>
</dbReference>
<evidence type="ECO:0000256" key="2">
    <source>
        <dbReference type="SAM" id="MobiDB-lite"/>
    </source>
</evidence>
<feature type="domain" description="CCHC-type" evidence="3">
    <location>
        <begin position="274"/>
        <end position="287"/>
    </location>
</feature>
<name>A0A834XJ16_9FABA</name>
<sequence length="805" mass="91932">MAEPQHLQMQRPEISGSSATASLCKVGPSGTSQGSSVAKRKVVRVMKEKKIRDSSFSSMRSVASACRFITSAISRIICIRFSGKAPVINMNQHYVHLKRAQWSKRAIAALVDWREIPDFRLQHIINSQWKLQGSVTVIAQVRNFYILDFQNEEDWSFMLLNGPWLVKNSLLVIQKWQPELTAENLRIDKVAVWLRFSGIPLELISNYTAVSLGQYAGEVVEVDPKNDNGNRLEFVRVKVLLDPGKPLLMGLFYPLSNGNKIWISVMPERTFRLCEQCGRIGHLSKDCNWGLFKTYWELHQQQMTICQNNNTYIWMDPQFVYFQCPKRKTPKWHFRESTKIQVQYDQFGPRYEVFDEFPPPMNNNINADWSSDSSADIHDNAHHNEFDLHQMQNFNTSPENGSAPSVGDNSTLHGGHDVSTEHNQNETLSGNNLDHTYQPSDDGHVVQIAKIFSTAEGNNDIGTEALNDLDNTNPQVEARGVITDGTLMDVPQLLQDLLCYENPEDFDVAVDDEMNGGEPLDQDSPSTDDDMDFESPVDMSPSQNVCPNWMECDTPIYQSHCGPGPLPEWAKKRNADTFHHSETELMDIDEVSLSSVFKLSERVHTLFKDEYMGWANIPVFNDKNCSIYDWASSSLQQHQGLALVLTTAGTGQIIWDVCATDLHSGPHVLSINKFLVSIPGIRGRFLITPTNWFFNFNMWSFHLQRSTIHGNYIWLGSFNEDNDNMKDSIRIYKREQIEESNITSVNSSTQPQKRKRVTFDEHVNFTEYTLPYAKRFRLLHPKIALNLTHPGSRETVPDQSPRHHQ</sequence>
<keyword evidence="1" id="KW-0863">Zinc-finger</keyword>
<feature type="compositionally biased region" description="Basic and acidic residues" evidence="2">
    <location>
        <begin position="414"/>
        <end position="424"/>
    </location>
</feature>
<gene>
    <name evidence="4" type="ORF">G2W53_001088</name>
</gene>
<feature type="region of interest" description="Disordered" evidence="2">
    <location>
        <begin position="1"/>
        <end position="20"/>
    </location>
</feature>
<dbReference type="OrthoDB" id="1418158at2759"/>
<reference evidence="4" key="1">
    <citation type="submission" date="2020-09" db="EMBL/GenBank/DDBJ databases">
        <title>Genome-Enabled Discovery of Anthraquinone Biosynthesis in Senna tora.</title>
        <authorList>
            <person name="Kang S.-H."/>
            <person name="Pandey R.P."/>
            <person name="Lee C.-M."/>
            <person name="Sim J.-S."/>
            <person name="Jeong J.-T."/>
            <person name="Choi B.-S."/>
            <person name="Jung M."/>
            <person name="Ginzburg D."/>
            <person name="Zhao K."/>
            <person name="Won S.Y."/>
            <person name="Oh T.-J."/>
            <person name="Yu Y."/>
            <person name="Kim N.-H."/>
            <person name="Lee O.R."/>
            <person name="Lee T.-H."/>
            <person name="Bashyal P."/>
            <person name="Kim T.-S."/>
            <person name="Lee W.-H."/>
            <person name="Kawkins C."/>
            <person name="Kim C.-K."/>
            <person name="Kim J.S."/>
            <person name="Ahn B.O."/>
            <person name="Rhee S.Y."/>
            <person name="Sohng J.K."/>
        </authorList>
    </citation>
    <scope>NUCLEOTIDE SEQUENCE</scope>
    <source>
        <tissue evidence="4">Leaf</tissue>
    </source>
</reference>
<keyword evidence="1" id="KW-0479">Metal-binding</keyword>
<organism evidence="4 5">
    <name type="scientific">Senna tora</name>
    <dbReference type="NCBI Taxonomy" id="362788"/>
    <lineage>
        <taxon>Eukaryota</taxon>
        <taxon>Viridiplantae</taxon>
        <taxon>Streptophyta</taxon>
        <taxon>Embryophyta</taxon>
        <taxon>Tracheophyta</taxon>
        <taxon>Spermatophyta</taxon>
        <taxon>Magnoliopsida</taxon>
        <taxon>eudicotyledons</taxon>
        <taxon>Gunneridae</taxon>
        <taxon>Pentapetalae</taxon>
        <taxon>rosids</taxon>
        <taxon>fabids</taxon>
        <taxon>Fabales</taxon>
        <taxon>Fabaceae</taxon>
        <taxon>Caesalpinioideae</taxon>
        <taxon>Cassia clade</taxon>
        <taxon>Senna</taxon>
    </lineage>
</organism>
<dbReference type="Proteomes" id="UP000634136">
    <property type="component" value="Unassembled WGS sequence"/>
</dbReference>
<evidence type="ECO:0000313" key="4">
    <source>
        <dbReference type="EMBL" id="KAF7844183.1"/>
    </source>
</evidence>
<evidence type="ECO:0000313" key="5">
    <source>
        <dbReference type="Proteomes" id="UP000634136"/>
    </source>
</evidence>
<feature type="region of interest" description="Disordered" evidence="2">
    <location>
        <begin position="392"/>
        <end position="440"/>
    </location>
</feature>
<dbReference type="AlphaFoldDB" id="A0A834XJ16"/>
<dbReference type="PANTHER" id="PTHR31286:SF167">
    <property type="entry name" value="OS09G0268800 PROTEIN"/>
    <property type="match status" value="1"/>
</dbReference>
<proteinExistence type="predicted"/>
<dbReference type="InterPro" id="IPR040256">
    <property type="entry name" value="At4g02000-like"/>
</dbReference>
<dbReference type="Pfam" id="PF14111">
    <property type="entry name" value="DUF4283"/>
    <property type="match status" value="1"/>
</dbReference>
<dbReference type="PANTHER" id="PTHR31286">
    <property type="entry name" value="GLYCINE-RICH CELL WALL STRUCTURAL PROTEIN 1.8-LIKE"/>
    <property type="match status" value="1"/>
</dbReference>